<name>A0A0F4LBF3_9LACO</name>
<gene>
    <name evidence="2" type="ORF">JF76_08660</name>
</gene>
<dbReference type="Pfam" id="PF11877">
    <property type="entry name" value="DUF3397"/>
    <property type="match status" value="1"/>
</dbReference>
<dbReference type="OrthoDB" id="2325655at2"/>
<comment type="caution">
    <text evidence="2">The sequence shown here is derived from an EMBL/GenBank/DDBJ whole genome shotgun (WGS) entry which is preliminary data.</text>
</comment>
<dbReference type="STRING" id="1218493.JF76_08660"/>
<feature type="transmembrane region" description="Helical" evidence="1">
    <location>
        <begin position="91"/>
        <end position="107"/>
    </location>
</feature>
<protein>
    <recommendedName>
        <fullName evidence="4">DUF3397 domain-containing protein</fullName>
    </recommendedName>
</protein>
<feature type="transmembrane region" description="Helical" evidence="1">
    <location>
        <begin position="25"/>
        <end position="46"/>
    </location>
</feature>
<dbReference type="EMBL" id="JXBY01000018">
    <property type="protein sequence ID" value="KJY55920.1"/>
    <property type="molecule type" value="Genomic_DNA"/>
</dbReference>
<dbReference type="RefSeq" id="WP_045927988.1">
    <property type="nucleotide sequence ID" value="NZ_JBHSZS010000009.1"/>
</dbReference>
<reference evidence="2 3" key="1">
    <citation type="submission" date="2014-12" db="EMBL/GenBank/DDBJ databases">
        <title>Comparative genomics of the lactic acid bacteria isolated from the honey bee gut.</title>
        <authorList>
            <person name="Ellegaard K.M."/>
            <person name="Tamarit D."/>
            <person name="Javelind E."/>
            <person name="Olofsson T."/>
            <person name="Andersson S.G."/>
            <person name="Vasquez A."/>
        </authorList>
    </citation>
    <scope>NUCLEOTIDE SEQUENCE [LARGE SCALE GENOMIC DNA]</scope>
    <source>
        <strain evidence="2 3">Biut2</strain>
    </source>
</reference>
<evidence type="ECO:0008006" key="4">
    <source>
        <dbReference type="Google" id="ProtNLM"/>
    </source>
</evidence>
<evidence type="ECO:0000313" key="3">
    <source>
        <dbReference type="Proteomes" id="UP000033533"/>
    </source>
</evidence>
<dbReference type="PATRIC" id="fig|1218493.3.peg.919"/>
<keyword evidence="1" id="KW-0812">Transmembrane</keyword>
<dbReference type="HOGENOM" id="CLU_172481_0_0_9"/>
<organism evidence="2 3">
    <name type="scientific">Lactobacillus kullabergensis</name>
    <dbReference type="NCBI Taxonomy" id="1218493"/>
    <lineage>
        <taxon>Bacteria</taxon>
        <taxon>Bacillati</taxon>
        <taxon>Bacillota</taxon>
        <taxon>Bacilli</taxon>
        <taxon>Lactobacillales</taxon>
        <taxon>Lactobacillaceae</taxon>
        <taxon>Lactobacillus</taxon>
    </lineage>
</organism>
<keyword evidence="1" id="KW-0472">Membrane</keyword>
<sequence>MFLIILIPVIGLALAYIVNKMFPKAQFRGYDLLPFFFIYACHLITMHQKRPEFLPYGFFVFFFLVIVIAISDAVKNKNLSLSQTLRKIWDYLTVNTIFWYLGLLFLMI</sequence>
<dbReference type="AlphaFoldDB" id="A0A0F4LBF3"/>
<dbReference type="Proteomes" id="UP000033533">
    <property type="component" value="Unassembled WGS sequence"/>
</dbReference>
<dbReference type="InterPro" id="IPR024515">
    <property type="entry name" value="DUF3397"/>
</dbReference>
<keyword evidence="1" id="KW-1133">Transmembrane helix</keyword>
<feature type="transmembrane region" description="Helical" evidence="1">
    <location>
        <begin position="53"/>
        <end position="71"/>
    </location>
</feature>
<evidence type="ECO:0000313" key="2">
    <source>
        <dbReference type="EMBL" id="KJY55920.1"/>
    </source>
</evidence>
<proteinExistence type="predicted"/>
<evidence type="ECO:0000256" key="1">
    <source>
        <dbReference type="SAM" id="Phobius"/>
    </source>
</evidence>
<accession>A0A0F4LBF3</accession>